<comment type="caution">
    <text evidence="8">The sequence shown here is derived from an EMBL/GenBank/DDBJ whole genome shotgun (WGS) entry which is preliminary data.</text>
</comment>
<proteinExistence type="predicted"/>
<name>A0A371X980_9HYPH</name>
<dbReference type="GO" id="GO:0016874">
    <property type="term" value="F:ligase activity"/>
    <property type="evidence" value="ECO:0007669"/>
    <property type="project" value="UniProtKB-KW"/>
</dbReference>
<dbReference type="InterPro" id="IPR051533">
    <property type="entry name" value="WaaL-like"/>
</dbReference>
<dbReference type="RefSeq" id="WP_116625122.1">
    <property type="nucleotide sequence ID" value="NZ_QURN01000014.1"/>
</dbReference>
<dbReference type="AlphaFoldDB" id="A0A371X980"/>
<feature type="transmembrane region" description="Helical" evidence="6">
    <location>
        <begin position="73"/>
        <end position="94"/>
    </location>
</feature>
<feature type="transmembrane region" description="Helical" evidence="6">
    <location>
        <begin position="185"/>
        <end position="204"/>
    </location>
</feature>
<keyword evidence="3 6" id="KW-1133">Transmembrane helix</keyword>
<evidence type="ECO:0000256" key="6">
    <source>
        <dbReference type="SAM" id="Phobius"/>
    </source>
</evidence>
<feature type="transmembrane region" description="Helical" evidence="6">
    <location>
        <begin position="125"/>
        <end position="148"/>
    </location>
</feature>
<feature type="transmembrane region" description="Helical" evidence="6">
    <location>
        <begin position="237"/>
        <end position="256"/>
    </location>
</feature>
<evidence type="ECO:0000313" key="8">
    <source>
        <dbReference type="EMBL" id="RFC65751.1"/>
    </source>
</evidence>
<evidence type="ECO:0000259" key="7">
    <source>
        <dbReference type="Pfam" id="PF04932"/>
    </source>
</evidence>
<dbReference type="Proteomes" id="UP000262379">
    <property type="component" value="Unassembled WGS sequence"/>
</dbReference>
<evidence type="ECO:0000256" key="5">
    <source>
        <dbReference type="SAM" id="MobiDB-lite"/>
    </source>
</evidence>
<evidence type="ECO:0000313" key="9">
    <source>
        <dbReference type="Proteomes" id="UP000262379"/>
    </source>
</evidence>
<feature type="region of interest" description="Disordered" evidence="5">
    <location>
        <begin position="1"/>
        <end position="23"/>
    </location>
</feature>
<dbReference type="EMBL" id="QURN01000014">
    <property type="protein sequence ID" value="RFC65751.1"/>
    <property type="molecule type" value="Genomic_DNA"/>
</dbReference>
<sequence>MQTNAQPPLGGVATLPPASEKPEQGVRTDTLIAIAALGSLFLLPILASLAPLIFLAFGAFLMARRPASTIDALVRNWYILILPLYAFASTLWSAEPNLSMRYGFQLLLTFMIGIVIAHRVTAYTFLAISFWTSVPIILISALFGGARLDGIALGVFAAKNAYATAISMFALAALGLLFARETDRLTRLAALFGVLISPALLISAQSSGAIVTTLLTVGSFGMFVVGGWLTAYQRRGYFTLLFSIFAVLGLVVAVFHQQLLEILLALFDKDTTITGRTELWEIGSNLISERPFLGLGFQSFWVQNTPDAEELWAYFKIDARTGFHFHNTYISIGVELGIIGIALTAILLFSSLARSVQWAVKEPFGTAGYFVGFAVLIAARSMVEVDVFYQFSASSVTIICGLIYANQALAAYRASQPQITNEAIRTIVYPARLADTKIASADRGAPS</sequence>
<keyword evidence="2 6" id="KW-0812">Transmembrane</keyword>
<evidence type="ECO:0000256" key="3">
    <source>
        <dbReference type="ARBA" id="ARBA00022989"/>
    </source>
</evidence>
<organism evidence="8 9">
    <name type="scientific">Mesorhizobium denitrificans</name>
    <dbReference type="NCBI Taxonomy" id="2294114"/>
    <lineage>
        <taxon>Bacteria</taxon>
        <taxon>Pseudomonadati</taxon>
        <taxon>Pseudomonadota</taxon>
        <taxon>Alphaproteobacteria</taxon>
        <taxon>Hyphomicrobiales</taxon>
        <taxon>Phyllobacteriaceae</taxon>
        <taxon>Mesorhizobium</taxon>
    </lineage>
</organism>
<feature type="transmembrane region" description="Helical" evidence="6">
    <location>
        <begin position="31"/>
        <end position="61"/>
    </location>
</feature>
<feature type="domain" description="O-antigen ligase-related" evidence="7">
    <location>
        <begin position="193"/>
        <end position="344"/>
    </location>
</feature>
<dbReference type="GO" id="GO:0016020">
    <property type="term" value="C:membrane"/>
    <property type="evidence" value="ECO:0007669"/>
    <property type="project" value="UniProtKB-SubCell"/>
</dbReference>
<accession>A0A371X980</accession>
<evidence type="ECO:0000256" key="4">
    <source>
        <dbReference type="ARBA" id="ARBA00023136"/>
    </source>
</evidence>
<feature type="transmembrane region" description="Helical" evidence="6">
    <location>
        <begin position="329"/>
        <end position="352"/>
    </location>
</feature>
<keyword evidence="8" id="KW-0436">Ligase</keyword>
<feature type="transmembrane region" description="Helical" evidence="6">
    <location>
        <begin position="210"/>
        <end position="230"/>
    </location>
</feature>
<dbReference type="InterPro" id="IPR007016">
    <property type="entry name" value="O-antigen_ligase-rel_domated"/>
</dbReference>
<evidence type="ECO:0000256" key="1">
    <source>
        <dbReference type="ARBA" id="ARBA00004141"/>
    </source>
</evidence>
<feature type="transmembrane region" description="Helical" evidence="6">
    <location>
        <begin position="387"/>
        <end position="405"/>
    </location>
</feature>
<keyword evidence="4 6" id="KW-0472">Membrane</keyword>
<feature type="transmembrane region" description="Helical" evidence="6">
    <location>
        <begin position="160"/>
        <end position="178"/>
    </location>
</feature>
<feature type="transmembrane region" description="Helical" evidence="6">
    <location>
        <begin position="100"/>
        <end position="118"/>
    </location>
</feature>
<keyword evidence="9" id="KW-1185">Reference proteome</keyword>
<dbReference type="Pfam" id="PF04932">
    <property type="entry name" value="Wzy_C"/>
    <property type="match status" value="1"/>
</dbReference>
<reference evidence="9" key="1">
    <citation type="submission" date="2018-08" db="EMBL/GenBank/DDBJ databases">
        <authorList>
            <person name="Im W.T."/>
        </authorList>
    </citation>
    <scope>NUCLEOTIDE SEQUENCE [LARGE SCALE GENOMIC DNA]</scope>
    <source>
        <strain evidence="9">LA-28</strain>
    </source>
</reference>
<dbReference type="PANTHER" id="PTHR37422:SF13">
    <property type="entry name" value="LIPOPOLYSACCHARIDE BIOSYNTHESIS PROTEIN PA4999-RELATED"/>
    <property type="match status" value="1"/>
</dbReference>
<dbReference type="PANTHER" id="PTHR37422">
    <property type="entry name" value="TEICHURONIC ACID BIOSYNTHESIS PROTEIN TUAE"/>
    <property type="match status" value="1"/>
</dbReference>
<evidence type="ECO:0000256" key="2">
    <source>
        <dbReference type="ARBA" id="ARBA00022692"/>
    </source>
</evidence>
<gene>
    <name evidence="8" type="ORF">DY251_17115</name>
</gene>
<feature type="transmembrane region" description="Helical" evidence="6">
    <location>
        <begin position="364"/>
        <end position="381"/>
    </location>
</feature>
<comment type="subcellular location">
    <subcellularLocation>
        <location evidence="1">Membrane</location>
        <topology evidence="1">Multi-pass membrane protein</topology>
    </subcellularLocation>
</comment>
<protein>
    <submittedName>
        <fullName evidence="8">O-antigen ligase family protein</fullName>
    </submittedName>
</protein>